<evidence type="ECO:0000313" key="6">
    <source>
        <dbReference type="EMBL" id="KIW62943.1"/>
    </source>
</evidence>
<dbReference type="SMART" id="SM00490">
    <property type="entry name" value="HELICc"/>
    <property type="match status" value="1"/>
</dbReference>
<dbReference type="CDD" id="cd18793">
    <property type="entry name" value="SF2_C_SNF"/>
    <property type="match status" value="1"/>
</dbReference>
<organism evidence="6 7">
    <name type="scientific">Phialophora macrospora</name>
    <dbReference type="NCBI Taxonomy" id="1851006"/>
    <lineage>
        <taxon>Eukaryota</taxon>
        <taxon>Fungi</taxon>
        <taxon>Dikarya</taxon>
        <taxon>Ascomycota</taxon>
        <taxon>Pezizomycotina</taxon>
        <taxon>Eurotiomycetes</taxon>
        <taxon>Chaetothyriomycetidae</taxon>
        <taxon>Chaetothyriales</taxon>
        <taxon>Herpotrichiellaceae</taxon>
        <taxon>Phialophora</taxon>
    </lineage>
</organism>
<dbReference type="EMBL" id="KN846962">
    <property type="protein sequence ID" value="KIW62943.1"/>
    <property type="molecule type" value="Genomic_DNA"/>
</dbReference>
<dbReference type="InterPro" id="IPR000330">
    <property type="entry name" value="SNF2_N"/>
</dbReference>
<dbReference type="Pfam" id="PF00176">
    <property type="entry name" value="SNF2-rel_dom"/>
    <property type="match status" value="1"/>
</dbReference>
<keyword evidence="3" id="KW-0067">ATP-binding</keyword>
<dbReference type="EMBL" id="KN846962">
    <property type="protein sequence ID" value="KIW62944.1"/>
    <property type="molecule type" value="Genomic_DNA"/>
</dbReference>
<evidence type="ECO:0000256" key="2">
    <source>
        <dbReference type="ARBA" id="ARBA00022801"/>
    </source>
</evidence>
<dbReference type="InterPro" id="IPR050496">
    <property type="entry name" value="SNF2_RAD54_helicase_repair"/>
</dbReference>
<dbReference type="Gene3D" id="3.40.50.10810">
    <property type="entry name" value="Tandem AAA-ATPase domain"/>
    <property type="match status" value="1"/>
</dbReference>
<feature type="domain" description="Helicase ATP-binding" evidence="4">
    <location>
        <begin position="134"/>
        <end position="420"/>
    </location>
</feature>
<accession>A0A0D2F4Z0</accession>
<evidence type="ECO:0008006" key="8">
    <source>
        <dbReference type="Google" id="ProtNLM"/>
    </source>
</evidence>
<dbReference type="GO" id="GO:0016787">
    <property type="term" value="F:hydrolase activity"/>
    <property type="evidence" value="ECO:0007669"/>
    <property type="project" value="UniProtKB-KW"/>
</dbReference>
<dbReference type="Gene3D" id="3.40.50.300">
    <property type="entry name" value="P-loop containing nucleotide triphosphate hydrolases"/>
    <property type="match status" value="1"/>
</dbReference>
<keyword evidence="1" id="KW-0547">Nucleotide-binding</keyword>
<evidence type="ECO:0000259" key="4">
    <source>
        <dbReference type="SMART" id="SM00487"/>
    </source>
</evidence>
<evidence type="ECO:0000313" key="7">
    <source>
        <dbReference type="Proteomes" id="UP000054266"/>
    </source>
</evidence>
<dbReference type="SMART" id="SM00487">
    <property type="entry name" value="DEXDc"/>
    <property type="match status" value="1"/>
</dbReference>
<dbReference type="InterPro" id="IPR001650">
    <property type="entry name" value="Helicase_C-like"/>
</dbReference>
<dbReference type="Proteomes" id="UP000054266">
    <property type="component" value="Unassembled WGS sequence"/>
</dbReference>
<dbReference type="Pfam" id="PF00271">
    <property type="entry name" value="Helicase_C"/>
    <property type="match status" value="1"/>
</dbReference>
<keyword evidence="2" id="KW-0378">Hydrolase</keyword>
<gene>
    <name evidence="6" type="ORF">PV04_09830</name>
</gene>
<dbReference type="AlphaFoldDB" id="A0A0D2F4Z0"/>
<evidence type="ECO:0000259" key="5">
    <source>
        <dbReference type="SMART" id="SM00490"/>
    </source>
</evidence>
<reference evidence="6 7" key="1">
    <citation type="submission" date="2015-01" db="EMBL/GenBank/DDBJ databases">
        <title>The Genome Sequence of Capronia semiimmersa CBS27337.</title>
        <authorList>
            <consortium name="The Broad Institute Genomics Platform"/>
            <person name="Cuomo C."/>
            <person name="de Hoog S."/>
            <person name="Gorbushina A."/>
            <person name="Stielow B."/>
            <person name="Teixiera M."/>
            <person name="Abouelleil A."/>
            <person name="Chapman S.B."/>
            <person name="Priest M."/>
            <person name="Young S.K."/>
            <person name="Wortman J."/>
            <person name="Nusbaum C."/>
            <person name="Birren B."/>
        </authorList>
    </citation>
    <scope>NUCLEOTIDE SEQUENCE [LARGE SCALE GENOMIC DNA]</scope>
    <source>
        <strain evidence="6 7">CBS 27337</strain>
    </source>
</reference>
<dbReference type="HOGENOM" id="CLU_413868_0_0_1"/>
<dbReference type="InterPro" id="IPR049730">
    <property type="entry name" value="SNF2/RAD54-like_C"/>
</dbReference>
<protein>
    <recommendedName>
        <fullName evidence="8">Helicase C-terminal domain-containing protein</fullName>
    </recommendedName>
</protein>
<dbReference type="InterPro" id="IPR038718">
    <property type="entry name" value="SNF2-like_sf"/>
</dbReference>
<proteinExistence type="predicted"/>
<dbReference type="PANTHER" id="PTHR45629">
    <property type="entry name" value="SNF2/RAD54 FAMILY MEMBER"/>
    <property type="match status" value="1"/>
</dbReference>
<dbReference type="STRING" id="5601.A0A0D2F4Z0"/>
<keyword evidence="7" id="KW-1185">Reference proteome</keyword>
<evidence type="ECO:0000256" key="3">
    <source>
        <dbReference type="ARBA" id="ARBA00022840"/>
    </source>
</evidence>
<dbReference type="SUPFAM" id="SSF52540">
    <property type="entry name" value="P-loop containing nucleoside triphosphate hydrolases"/>
    <property type="match status" value="2"/>
</dbReference>
<evidence type="ECO:0000256" key="1">
    <source>
        <dbReference type="ARBA" id="ARBA00022741"/>
    </source>
</evidence>
<dbReference type="InterPro" id="IPR027417">
    <property type="entry name" value="P-loop_NTPase"/>
</dbReference>
<dbReference type="GO" id="GO:0005524">
    <property type="term" value="F:ATP binding"/>
    <property type="evidence" value="ECO:0007669"/>
    <property type="project" value="InterPro"/>
</dbReference>
<dbReference type="PANTHER" id="PTHR45629:SF7">
    <property type="entry name" value="DNA EXCISION REPAIR PROTEIN ERCC-6-RELATED"/>
    <property type="match status" value="1"/>
</dbReference>
<dbReference type="InterPro" id="IPR014001">
    <property type="entry name" value="Helicase_ATP-bd"/>
</dbReference>
<feature type="domain" description="Helicase C-terminal" evidence="5">
    <location>
        <begin position="633"/>
        <end position="722"/>
    </location>
</feature>
<name>A0A0D2F4Z0_9EURO</name>
<sequence>MGQTASHEQSVAVAEDTVQDVELARRPDARQLLARMPTAPVPLCDHEIDLVVRYLDELGAGRVCDKDTGRPYVSQELNIGEKRVLPTPVGVGEHAALEHFDLGLQEEAFRFVRSDHRVEQRLRHALPWIEIKGVKRRFFHHQLYGAFYLLVSERGPRRGALLADSMGLGKTTTAYLYILLNFLLAENRRHIRQYPHLHCLPSRPSPSPDARCPSAHLFSIECACQAHSVAHRRQLQARDGASLVIVPAGLIGAWESEFARLELSRDLIDLRLYVHHREFANRAIPPDQLHRLHAPPQAGSSNATPDHSAANAFVVLTSVESYHEWVRTYCGDGRSLGATRPDVSDGVTWARVLRDEAHLTPNDDTRLYQILASLARAGPIPPNFLALTGTPLLRNGVRDVQALIQVINQFSPGLEDAPEFAEFLTESQLTRIANDFLACQTGGRSSGAQEEVQTSVQRLLAAYCLRRHARTFQNHKVLARIPPLECYEVSCPLDDDDVALRMQRKTDAMLKKTLSREFLAQRTRWQTRRGSPVFRVTLDVLLDNVRLARTLATVPGLVHFGPRKELSWSHIQKQGWHRDCRRSLFFRHIGELESTSGKLQALRRFITEWRDCVSHDGLPEHLVIISEFALVCHIVVCFLTHLGVTAAWMHADLSSKRRQALVGEFQQPGTQRGLSPFRVMVGTSCILGQGLTLTRAHRLILMEPSHHAAVEAQNADRTHRLGSQTDVCRFYRFVNPSSAVEKFLVKSQEGQQDLHDAVEWMQVLPGHSALPQHPAIERVSARRVQ</sequence>